<accession>A0AAP0IXJ9</accession>
<organism evidence="1 2">
    <name type="scientific">Stephania japonica</name>
    <dbReference type="NCBI Taxonomy" id="461633"/>
    <lineage>
        <taxon>Eukaryota</taxon>
        <taxon>Viridiplantae</taxon>
        <taxon>Streptophyta</taxon>
        <taxon>Embryophyta</taxon>
        <taxon>Tracheophyta</taxon>
        <taxon>Spermatophyta</taxon>
        <taxon>Magnoliopsida</taxon>
        <taxon>Ranunculales</taxon>
        <taxon>Menispermaceae</taxon>
        <taxon>Menispermoideae</taxon>
        <taxon>Cissampelideae</taxon>
        <taxon>Stephania</taxon>
    </lineage>
</organism>
<evidence type="ECO:0000313" key="1">
    <source>
        <dbReference type="EMBL" id="KAK9123599.1"/>
    </source>
</evidence>
<name>A0AAP0IXJ9_9MAGN</name>
<dbReference type="EMBL" id="JBBNAE010000005">
    <property type="protein sequence ID" value="KAK9123599.1"/>
    <property type="molecule type" value="Genomic_DNA"/>
</dbReference>
<dbReference type="Proteomes" id="UP001417504">
    <property type="component" value="Unassembled WGS sequence"/>
</dbReference>
<gene>
    <name evidence="1" type="ORF">Sjap_013201</name>
</gene>
<keyword evidence="2" id="KW-1185">Reference proteome</keyword>
<dbReference type="AlphaFoldDB" id="A0AAP0IXJ9"/>
<protein>
    <submittedName>
        <fullName evidence="1">Uncharacterized protein</fullName>
    </submittedName>
</protein>
<comment type="caution">
    <text evidence="1">The sequence shown here is derived from an EMBL/GenBank/DDBJ whole genome shotgun (WGS) entry which is preliminary data.</text>
</comment>
<reference evidence="1 2" key="1">
    <citation type="submission" date="2024-01" db="EMBL/GenBank/DDBJ databases">
        <title>Genome assemblies of Stephania.</title>
        <authorList>
            <person name="Yang L."/>
        </authorList>
    </citation>
    <scope>NUCLEOTIDE SEQUENCE [LARGE SCALE GENOMIC DNA]</scope>
    <source>
        <strain evidence="1">QJT</strain>
        <tissue evidence="1">Leaf</tissue>
    </source>
</reference>
<sequence length="239" mass="27264">MTLDLSFSKHHSTALAGGYATYNPKFAKFRNLSYYAILEHLMDLKKLSPQPVSDSEETVNAAILESVEFYEFSIVDEYLSEAEEILDVSLHELNITIAKSTYDEVDKDIEVVSERLDDPQKENKEDQHLVLVKPPTLLCIYVRPYKRLDVKERSRIFNTVDTFVLANHDLTDSFVLEVLDELLNLKEGVILDEHLRHLEHPLGSTSYFELSWDISNLSRRISGGALSGPKTLDLIPSFC</sequence>
<evidence type="ECO:0000313" key="2">
    <source>
        <dbReference type="Proteomes" id="UP001417504"/>
    </source>
</evidence>
<proteinExistence type="predicted"/>